<evidence type="ECO:0000256" key="1">
    <source>
        <dbReference type="SAM" id="MobiDB-lite"/>
    </source>
</evidence>
<reference evidence="2" key="1">
    <citation type="journal article" date="2023" name="G3 (Bethesda)">
        <title>A reference genome for the long-term kleptoplast-retaining sea slug Elysia crispata morphotype clarki.</title>
        <authorList>
            <person name="Eastman K.E."/>
            <person name="Pendleton A.L."/>
            <person name="Shaikh M.A."/>
            <person name="Suttiyut T."/>
            <person name="Ogas R."/>
            <person name="Tomko P."/>
            <person name="Gavelis G."/>
            <person name="Widhalm J.R."/>
            <person name="Wisecaver J.H."/>
        </authorList>
    </citation>
    <scope>NUCLEOTIDE SEQUENCE</scope>
    <source>
        <strain evidence="2">ECLA1</strain>
    </source>
</reference>
<protein>
    <submittedName>
        <fullName evidence="2">Uncharacterized protein</fullName>
    </submittedName>
</protein>
<accession>A0AAE1DDI2</accession>
<comment type="caution">
    <text evidence="2">The sequence shown here is derived from an EMBL/GenBank/DDBJ whole genome shotgun (WGS) entry which is preliminary data.</text>
</comment>
<gene>
    <name evidence="2" type="ORF">RRG08_001306</name>
</gene>
<keyword evidence="3" id="KW-1185">Reference proteome</keyword>
<evidence type="ECO:0000313" key="2">
    <source>
        <dbReference type="EMBL" id="KAK3765403.1"/>
    </source>
</evidence>
<organism evidence="2 3">
    <name type="scientific">Elysia crispata</name>
    <name type="common">lettuce slug</name>
    <dbReference type="NCBI Taxonomy" id="231223"/>
    <lineage>
        <taxon>Eukaryota</taxon>
        <taxon>Metazoa</taxon>
        <taxon>Spiralia</taxon>
        <taxon>Lophotrochozoa</taxon>
        <taxon>Mollusca</taxon>
        <taxon>Gastropoda</taxon>
        <taxon>Heterobranchia</taxon>
        <taxon>Euthyneura</taxon>
        <taxon>Panpulmonata</taxon>
        <taxon>Sacoglossa</taxon>
        <taxon>Placobranchoidea</taxon>
        <taxon>Plakobranchidae</taxon>
        <taxon>Elysia</taxon>
    </lineage>
</organism>
<dbReference type="Proteomes" id="UP001283361">
    <property type="component" value="Unassembled WGS sequence"/>
</dbReference>
<name>A0AAE1DDI2_9GAST</name>
<feature type="region of interest" description="Disordered" evidence="1">
    <location>
        <begin position="26"/>
        <end position="56"/>
    </location>
</feature>
<dbReference type="EMBL" id="JAWDGP010004312">
    <property type="protein sequence ID" value="KAK3765403.1"/>
    <property type="molecule type" value="Genomic_DNA"/>
</dbReference>
<feature type="compositionally biased region" description="Acidic residues" evidence="1">
    <location>
        <begin position="28"/>
        <end position="40"/>
    </location>
</feature>
<sequence>MEPSTSRDQRNVRPVFQREDIIRMLLNQDDDGSDVDDEPFYENSGSEYEQSEPDSDSYADFEIIGASSVSAPRALFDAENDDVAHREVFAAVVNVSE</sequence>
<proteinExistence type="predicted"/>
<dbReference type="AlphaFoldDB" id="A0AAE1DDI2"/>
<evidence type="ECO:0000313" key="3">
    <source>
        <dbReference type="Proteomes" id="UP001283361"/>
    </source>
</evidence>